<keyword evidence="1" id="KW-1133">Transmembrane helix</keyword>
<accession>A0A914DP57</accession>
<dbReference type="AlphaFoldDB" id="A0A914DP57"/>
<keyword evidence="1" id="KW-0812">Transmembrane</keyword>
<name>A0A914DP57_9BILA</name>
<reference evidence="3" key="1">
    <citation type="submission" date="2022-11" db="UniProtKB">
        <authorList>
            <consortium name="WormBaseParasite"/>
        </authorList>
    </citation>
    <scope>IDENTIFICATION</scope>
</reference>
<keyword evidence="1" id="KW-0472">Membrane</keyword>
<evidence type="ECO:0000313" key="2">
    <source>
        <dbReference type="Proteomes" id="UP000887540"/>
    </source>
</evidence>
<dbReference type="WBParaSite" id="ACRNAN_scaffold3337.g18935.t1">
    <property type="protein sequence ID" value="ACRNAN_scaffold3337.g18935.t1"/>
    <property type="gene ID" value="ACRNAN_scaffold3337.g18935"/>
</dbReference>
<sequence>MNLPSYLFRLYLNTISSEEFEQLQVHNYRWIMNGFEDISQLLYFAQFSLNALYLVYLVYDPPKKKQMV</sequence>
<evidence type="ECO:0000256" key="1">
    <source>
        <dbReference type="SAM" id="Phobius"/>
    </source>
</evidence>
<evidence type="ECO:0000313" key="3">
    <source>
        <dbReference type="WBParaSite" id="ACRNAN_scaffold3337.g18935.t1"/>
    </source>
</evidence>
<organism evidence="2 3">
    <name type="scientific">Acrobeloides nanus</name>
    <dbReference type="NCBI Taxonomy" id="290746"/>
    <lineage>
        <taxon>Eukaryota</taxon>
        <taxon>Metazoa</taxon>
        <taxon>Ecdysozoa</taxon>
        <taxon>Nematoda</taxon>
        <taxon>Chromadorea</taxon>
        <taxon>Rhabditida</taxon>
        <taxon>Tylenchina</taxon>
        <taxon>Cephalobomorpha</taxon>
        <taxon>Cephaloboidea</taxon>
        <taxon>Cephalobidae</taxon>
        <taxon>Acrobeloides</taxon>
    </lineage>
</organism>
<feature type="transmembrane region" description="Helical" evidence="1">
    <location>
        <begin position="41"/>
        <end position="59"/>
    </location>
</feature>
<keyword evidence="2" id="KW-1185">Reference proteome</keyword>
<protein>
    <submittedName>
        <fullName evidence="3">Uncharacterized protein</fullName>
    </submittedName>
</protein>
<proteinExistence type="predicted"/>
<dbReference type="Proteomes" id="UP000887540">
    <property type="component" value="Unplaced"/>
</dbReference>